<feature type="transmembrane region" description="Helical" evidence="1">
    <location>
        <begin position="75"/>
        <end position="97"/>
    </location>
</feature>
<dbReference type="Pfam" id="PF11139">
    <property type="entry name" value="SfLAP"/>
    <property type="match status" value="1"/>
</dbReference>
<keyword evidence="3" id="KW-1185">Reference proteome</keyword>
<feature type="transmembrane region" description="Helical" evidence="1">
    <location>
        <begin position="42"/>
        <end position="63"/>
    </location>
</feature>
<feature type="transmembrane region" description="Helical" evidence="1">
    <location>
        <begin position="200"/>
        <end position="219"/>
    </location>
</feature>
<reference evidence="3" key="1">
    <citation type="journal article" date="2019" name="Int. J. Syst. Evol. Microbiol.">
        <title>The Global Catalogue of Microorganisms (GCM) 10K type strain sequencing project: providing services to taxonomists for standard genome sequencing and annotation.</title>
        <authorList>
            <consortium name="The Broad Institute Genomics Platform"/>
            <consortium name="The Broad Institute Genome Sequencing Center for Infectious Disease"/>
            <person name="Wu L."/>
            <person name="Ma J."/>
        </authorList>
    </citation>
    <scope>NUCLEOTIDE SEQUENCE [LARGE SCALE GENOMIC DNA]</scope>
    <source>
        <strain evidence="3">JCM 17021</strain>
    </source>
</reference>
<keyword evidence="1" id="KW-1133">Transmembrane helix</keyword>
<proteinExistence type="predicted"/>
<feature type="transmembrane region" description="Helical" evidence="1">
    <location>
        <begin position="6"/>
        <end position="30"/>
    </location>
</feature>
<name>A0ABP7KAX7_9MICO</name>
<keyword evidence="1" id="KW-0472">Membrane</keyword>
<feature type="transmembrane region" description="Helical" evidence="1">
    <location>
        <begin position="150"/>
        <end position="179"/>
    </location>
</feature>
<dbReference type="Proteomes" id="UP001501803">
    <property type="component" value="Unassembled WGS sequence"/>
</dbReference>
<evidence type="ECO:0008006" key="4">
    <source>
        <dbReference type="Google" id="ProtNLM"/>
    </source>
</evidence>
<protein>
    <recommendedName>
        <fullName evidence="4">GAP family protein</fullName>
    </recommendedName>
</protein>
<accession>A0ABP7KAX7</accession>
<gene>
    <name evidence="2" type="ORF">GCM10022381_11600</name>
</gene>
<evidence type="ECO:0000256" key="1">
    <source>
        <dbReference type="SAM" id="Phobius"/>
    </source>
</evidence>
<comment type="caution">
    <text evidence="2">The sequence shown here is derived from an EMBL/GenBank/DDBJ whole genome shotgun (WGS) entry which is preliminary data.</text>
</comment>
<dbReference type="RefSeq" id="WP_345063319.1">
    <property type="nucleotide sequence ID" value="NZ_BAABCN010000002.1"/>
</dbReference>
<organism evidence="2 3">
    <name type="scientific">Leifsonia kafniensis</name>
    <dbReference type="NCBI Taxonomy" id="475957"/>
    <lineage>
        <taxon>Bacteria</taxon>
        <taxon>Bacillati</taxon>
        <taxon>Actinomycetota</taxon>
        <taxon>Actinomycetes</taxon>
        <taxon>Micrococcales</taxon>
        <taxon>Microbacteriaceae</taxon>
        <taxon>Leifsonia</taxon>
    </lineage>
</organism>
<dbReference type="EMBL" id="BAABCN010000002">
    <property type="protein sequence ID" value="GAA3870040.1"/>
    <property type="molecule type" value="Genomic_DNA"/>
</dbReference>
<feature type="transmembrane region" description="Helical" evidence="1">
    <location>
        <begin position="109"/>
        <end position="130"/>
    </location>
</feature>
<dbReference type="InterPro" id="IPR021315">
    <property type="entry name" value="Gap/Sap"/>
</dbReference>
<keyword evidence="1" id="KW-0812">Transmembrane</keyword>
<evidence type="ECO:0000313" key="2">
    <source>
        <dbReference type="EMBL" id="GAA3870040.1"/>
    </source>
</evidence>
<sequence>MLQAVGHVLPIAVAVALSSVPITVIILILLSPTRNRSSIPFLLGWLVGLAGVAAAFTLFANLLPESSARRPDLGVALVLMIVGLALVVFSIVAWRKAIGRPTSESLPRWLRAVSSIGPFSAFGLAVGLNLRPKALLLSAAIGVSLNADDLSAASAAIVIGVYTLVASLTVSIPVIMTLASPTRMEPRLLQVRGWLERNNRTVSIVIMLVIGVVIFSNGLTRL</sequence>
<evidence type="ECO:0000313" key="3">
    <source>
        <dbReference type="Proteomes" id="UP001501803"/>
    </source>
</evidence>